<accession>A0A4Z1SXF7</accession>
<dbReference type="VEuPathDB" id="GiardiaDB:GMRT_13088"/>
<dbReference type="PROSITE" id="PS51193">
    <property type="entry name" value="HELICASE_ATP_BIND_2"/>
    <property type="match status" value="1"/>
</dbReference>
<evidence type="ECO:0000256" key="3">
    <source>
        <dbReference type="ARBA" id="ARBA00022801"/>
    </source>
</evidence>
<sequence>MPRHAIGDLNVIHPYKTLTPVQVRMMEHTYAVLRARKDGQRVVSLLEAGTGSGKTLSLLSTITSFSDIYPDVFTKIIFLCRTIPVVDHVLREIGLLNHARATINMEKSQEPGRKLTGNESLRLYRALPLTSRRRLCINEEIRRANDINTACIKITKGCDLEDTQVCKAYVGAIAQQDVLPFESQAYHIDNFIGTCKSAGICPYFASRHAVTMADIIVCNYNYLLDPKCSGPLASKLDDRALILIDEAHNLEHVACEAFSMHISRPLCTMCRHGLTSFLERVNANPNIGTPTLNLEHSILRKEKAITRVEQDARLAFSRSTPYDSIDLTLTVPASARSPALFIAGLSRTIDFFETLLGDENNVVSTPKYDVQRLYKLKLVDTAFLQCAPEVLHYYFSLYNFFDPSLQLLVQFLALLGLFGTPTVDSGHAAHSVFLAHDAFVSLIHRPSTDVDVREGTYQQNIFSENSHSSTYRLICQDALIAMRPLYQYFSCILFVSATLFGAGEPGVQIWAAGQPTSSTTSGHGYTFSLIEKLLGLQRFNEQCEHKYSLQILRLAIETIDKHSYFLDIIGKGADQAKLTTRYLFRMTVSAFQNYARILSQLAGSTADGMLVFFPSYRFMEDLTSIWNTSGFLSEISAHKLVFFETPDPVETLHALEAYRRACDGGRGALFFAIARGRLSEGIDFRGHHARLVIVIGVPFLYSGSPFVHLKLHYLQMKYGVSVQDYLRFDAGRVVAQCIGRVMRGPNDYAAIILADERFTECKDLVAGATGDPRDKSSCECTSWSPAWMRQLLPDKSHPHDAVVRSATDFLIRQAHEANRLENQLDGH</sequence>
<dbReference type="Gene3D" id="3.40.50.300">
    <property type="entry name" value="P-loop containing nucleotide triphosphate hydrolases"/>
    <property type="match status" value="2"/>
</dbReference>
<evidence type="ECO:0000256" key="5">
    <source>
        <dbReference type="ARBA" id="ARBA00022840"/>
    </source>
</evidence>
<evidence type="ECO:0000256" key="8">
    <source>
        <dbReference type="ARBA" id="ARBA00023235"/>
    </source>
</evidence>
<comment type="caution">
    <text evidence="10">The sequence shown here is derived from an EMBL/GenBank/DDBJ whole genome shotgun (WGS) entry which is preliminary data.</text>
</comment>
<dbReference type="GO" id="GO:0016818">
    <property type="term" value="F:hydrolase activity, acting on acid anhydrides, in phosphorus-containing anhydrides"/>
    <property type="evidence" value="ECO:0007669"/>
    <property type="project" value="InterPro"/>
</dbReference>
<dbReference type="Proteomes" id="UP000315496">
    <property type="component" value="Chromosome 1"/>
</dbReference>
<protein>
    <submittedName>
        <fullName evidence="10">TFIIH basal transcription factor complex helicase subunit</fullName>
    </submittedName>
</protein>
<name>A0A4Z1SXF7_GIAMU</name>
<evidence type="ECO:0000256" key="7">
    <source>
        <dbReference type="ARBA" id="ARBA00023014"/>
    </source>
</evidence>
<dbReference type="InterPro" id="IPR045028">
    <property type="entry name" value="DinG/Rad3-like"/>
</dbReference>
<keyword evidence="3" id="KW-0378">Hydrolase</keyword>
<reference evidence="10 11" key="1">
    <citation type="submission" date="2019-05" db="EMBL/GenBank/DDBJ databases">
        <title>The compact genome of Giardia muris reveals important steps in the evolution of intestinal protozoan parasites.</title>
        <authorList>
            <person name="Xu F."/>
            <person name="Jimenez-Gonzalez A."/>
            <person name="Einarsson E."/>
            <person name="Astvaldsson A."/>
            <person name="Peirasmaki D."/>
            <person name="Eckmann L."/>
            <person name="Andersson J.O."/>
            <person name="Svard S.G."/>
            <person name="Jerlstrom-Hultqvist J."/>
        </authorList>
    </citation>
    <scope>NUCLEOTIDE SEQUENCE [LARGE SCALE GENOMIC DNA]</scope>
    <source>
        <strain evidence="10 11">Roberts-Thomson</strain>
    </source>
</reference>
<gene>
    <name evidence="10" type="ORF">GMRT_13088</name>
</gene>
<keyword evidence="11" id="KW-1185">Reference proteome</keyword>
<dbReference type="PANTHER" id="PTHR11472">
    <property type="entry name" value="DNA REPAIR DEAD HELICASE RAD3/XP-D SUBFAMILY MEMBER"/>
    <property type="match status" value="1"/>
</dbReference>
<keyword evidence="5" id="KW-0067">ATP-binding</keyword>
<dbReference type="GO" id="GO:0046872">
    <property type="term" value="F:metal ion binding"/>
    <property type="evidence" value="ECO:0007669"/>
    <property type="project" value="UniProtKB-KW"/>
</dbReference>
<evidence type="ECO:0000256" key="6">
    <source>
        <dbReference type="ARBA" id="ARBA00023004"/>
    </source>
</evidence>
<dbReference type="Pfam" id="PF06733">
    <property type="entry name" value="DEAD_2"/>
    <property type="match status" value="1"/>
</dbReference>
<dbReference type="InterPro" id="IPR014001">
    <property type="entry name" value="Helicase_ATP-bd"/>
</dbReference>
<dbReference type="GO" id="GO:0051536">
    <property type="term" value="F:iron-sulfur cluster binding"/>
    <property type="evidence" value="ECO:0007669"/>
    <property type="project" value="UniProtKB-KW"/>
</dbReference>
<keyword evidence="1" id="KW-0479">Metal-binding</keyword>
<dbReference type="GO" id="GO:0045951">
    <property type="term" value="P:positive regulation of mitotic recombination"/>
    <property type="evidence" value="ECO:0007669"/>
    <property type="project" value="TreeGrafter"/>
</dbReference>
<dbReference type="InterPro" id="IPR006555">
    <property type="entry name" value="ATP-dep_Helicase_C"/>
</dbReference>
<dbReference type="GO" id="GO:0003684">
    <property type="term" value="F:damaged DNA binding"/>
    <property type="evidence" value="ECO:0007669"/>
    <property type="project" value="TreeGrafter"/>
</dbReference>
<evidence type="ECO:0000256" key="4">
    <source>
        <dbReference type="ARBA" id="ARBA00022806"/>
    </source>
</evidence>
<dbReference type="OrthoDB" id="272481at2759"/>
<keyword evidence="6" id="KW-0408">Iron</keyword>
<keyword evidence="7" id="KW-0411">Iron-sulfur</keyword>
<dbReference type="InterPro" id="IPR006554">
    <property type="entry name" value="Helicase-like_DEXD_c2"/>
</dbReference>
<dbReference type="GO" id="GO:0005524">
    <property type="term" value="F:ATP binding"/>
    <property type="evidence" value="ECO:0007669"/>
    <property type="project" value="UniProtKB-KW"/>
</dbReference>
<dbReference type="GO" id="GO:0005634">
    <property type="term" value="C:nucleus"/>
    <property type="evidence" value="ECO:0007669"/>
    <property type="project" value="TreeGrafter"/>
</dbReference>
<evidence type="ECO:0000313" key="10">
    <source>
        <dbReference type="EMBL" id="TNJ30386.1"/>
    </source>
</evidence>
<evidence type="ECO:0000256" key="1">
    <source>
        <dbReference type="ARBA" id="ARBA00022723"/>
    </source>
</evidence>
<dbReference type="SMART" id="SM00488">
    <property type="entry name" value="DEXDc2"/>
    <property type="match status" value="1"/>
</dbReference>
<dbReference type="GO" id="GO:0006366">
    <property type="term" value="P:transcription by RNA polymerase II"/>
    <property type="evidence" value="ECO:0007669"/>
    <property type="project" value="TreeGrafter"/>
</dbReference>
<evidence type="ECO:0000313" key="11">
    <source>
        <dbReference type="Proteomes" id="UP000315496"/>
    </source>
</evidence>
<dbReference type="PANTHER" id="PTHR11472:SF1">
    <property type="entry name" value="GENERAL TRANSCRIPTION AND DNA REPAIR FACTOR IIH HELICASE SUBUNIT XPD"/>
    <property type="match status" value="1"/>
</dbReference>
<dbReference type="InterPro" id="IPR027417">
    <property type="entry name" value="P-loop_NTPase"/>
</dbReference>
<dbReference type="SMART" id="SM00491">
    <property type="entry name" value="HELICc2"/>
    <property type="match status" value="1"/>
</dbReference>
<dbReference type="FunFam" id="3.40.50.300:FF:000135">
    <property type="entry name" value="DNA repair helicase RAD3, putative"/>
    <property type="match status" value="1"/>
</dbReference>
<dbReference type="AlphaFoldDB" id="A0A4Z1SXF7"/>
<dbReference type="SMART" id="SM00487">
    <property type="entry name" value="DEXDc"/>
    <property type="match status" value="1"/>
</dbReference>
<dbReference type="Pfam" id="PF13307">
    <property type="entry name" value="Helicase_C_2"/>
    <property type="match status" value="1"/>
</dbReference>
<dbReference type="SUPFAM" id="SSF52540">
    <property type="entry name" value="P-loop containing nucleoside triphosphate hydrolases"/>
    <property type="match status" value="1"/>
</dbReference>
<keyword evidence="8" id="KW-0413">Isomerase</keyword>
<evidence type="ECO:0000256" key="2">
    <source>
        <dbReference type="ARBA" id="ARBA00022741"/>
    </source>
</evidence>
<feature type="domain" description="Helicase ATP-binding" evidence="9">
    <location>
        <begin position="8"/>
        <end position="303"/>
    </location>
</feature>
<keyword evidence="4 10" id="KW-0347">Helicase</keyword>
<dbReference type="InterPro" id="IPR014013">
    <property type="entry name" value="Helic_SF1/SF2_ATP-bd_DinG/Rad3"/>
</dbReference>
<dbReference type="GO" id="GO:0003678">
    <property type="term" value="F:DNA helicase activity"/>
    <property type="evidence" value="ECO:0007669"/>
    <property type="project" value="InterPro"/>
</dbReference>
<proteinExistence type="predicted"/>
<dbReference type="CDD" id="cd18788">
    <property type="entry name" value="SF2_C_XPD"/>
    <property type="match status" value="1"/>
</dbReference>
<organism evidence="10 11">
    <name type="scientific">Giardia muris</name>
    <dbReference type="NCBI Taxonomy" id="5742"/>
    <lineage>
        <taxon>Eukaryota</taxon>
        <taxon>Metamonada</taxon>
        <taxon>Diplomonadida</taxon>
        <taxon>Hexamitidae</taxon>
        <taxon>Giardiinae</taxon>
        <taxon>Giardia</taxon>
    </lineage>
</organism>
<dbReference type="InterPro" id="IPR010614">
    <property type="entry name" value="RAD3-like_helicase_DEAD"/>
</dbReference>
<keyword evidence="2" id="KW-0547">Nucleotide-binding</keyword>
<evidence type="ECO:0000259" key="9">
    <source>
        <dbReference type="PROSITE" id="PS51193"/>
    </source>
</evidence>
<dbReference type="EMBL" id="VDLU01000001">
    <property type="protein sequence ID" value="TNJ30386.1"/>
    <property type="molecule type" value="Genomic_DNA"/>
</dbReference>